<keyword evidence="4" id="KW-0282">Flagellum</keyword>
<feature type="region of interest" description="Disordered" evidence="7">
    <location>
        <begin position="270"/>
        <end position="294"/>
    </location>
</feature>
<comment type="caution">
    <text evidence="8">The sequence shown here is derived from an EMBL/GenBank/DDBJ whole genome shotgun (WGS) entry which is preliminary data.</text>
</comment>
<name>A0AA86S1X9_9EUKA</name>
<evidence type="ECO:0000256" key="7">
    <source>
        <dbReference type="SAM" id="MobiDB-lite"/>
    </source>
</evidence>
<evidence type="ECO:0000313" key="10">
    <source>
        <dbReference type="Proteomes" id="UP001642409"/>
    </source>
</evidence>
<sequence>MSGIEIIVTENYQYVGQVKSRQKHGKGALIFNDGGYYVGDFANDCFSGIGTYTLEQIQMFGVFKKGDFISGNLLIGKISYIIENGNYKSVLLDSKQKPYIKLNFQCEHEQIQNKLKQVTILKSQQVVHFKTDGSLVQSKNVAKMQQVAISSRYIYVGEIQYEKMNGTGVLIFNDGSVFNGQLNQGRFHGKGSFTCISGIKMIGHFSEGNFSQGQLISQDGTKIETLVETLIGNEKLQDYQLKMQNQTHIIQLNDSKKAIVQYQLEANDNQQNSVTKQNEQIKQETSSTKNELQRTKTEIQQESQQNIEIEKYKATIKELELKCQNLENTATEQKNNFSNLQTVVKNKNDQILKQELELNNLKKLAWENLNLNSENEIKLKQQQYYHDNTTQMLQQHYMNEIYKIQQTAQQYVIQVQIEAKQWIAHEQVRLAQELSVKE</sequence>
<reference evidence="8" key="1">
    <citation type="submission" date="2023-06" db="EMBL/GenBank/DDBJ databases">
        <authorList>
            <person name="Kurt Z."/>
        </authorList>
    </citation>
    <scope>NUCLEOTIDE SEQUENCE</scope>
</reference>
<dbReference type="SUPFAM" id="SSF82185">
    <property type="entry name" value="Histone H3 K4-specific methyltransferase SET7/9 N-terminal domain"/>
    <property type="match status" value="2"/>
</dbReference>
<evidence type="ECO:0000313" key="9">
    <source>
        <dbReference type="EMBL" id="CAL5982828.1"/>
    </source>
</evidence>
<protein>
    <recommendedName>
        <fullName evidence="2">MORN repeat-containing protein 5</fullName>
    </recommendedName>
</protein>
<dbReference type="Proteomes" id="UP001642409">
    <property type="component" value="Unassembled WGS sequence"/>
</dbReference>
<reference evidence="9 10" key="2">
    <citation type="submission" date="2024-07" db="EMBL/GenBank/DDBJ databases">
        <authorList>
            <person name="Akdeniz Z."/>
        </authorList>
    </citation>
    <scope>NUCLEOTIDE SEQUENCE [LARGE SCALE GENOMIC DNA]</scope>
</reference>
<proteinExistence type="predicted"/>
<dbReference type="PANTHER" id="PTHR46437">
    <property type="entry name" value="MORN REPEAT-CONTAINING PROTEIN 5"/>
    <property type="match status" value="1"/>
</dbReference>
<feature type="compositionally biased region" description="Polar residues" evidence="7">
    <location>
        <begin position="270"/>
        <end position="290"/>
    </location>
</feature>
<keyword evidence="10" id="KW-1185">Reference proteome</keyword>
<evidence type="ECO:0000256" key="3">
    <source>
        <dbReference type="ARBA" id="ARBA00022737"/>
    </source>
</evidence>
<accession>A0AA86S1X9</accession>
<dbReference type="SMART" id="SM00698">
    <property type="entry name" value="MORN"/>
    <property type="match status" value="4"/>
</dbReference>
<dbReference type="InterPro" id="IPR042814">
    <property type="entry name" value="Morn5"/>
</dbReference>
<dbReference type="InterPro" id="IPR003409">
    <property type="entry name" value="MORN"/>
</dbReference>
<gene>
    <name evidence="8" type="ORF">HINF_LOCUS64225</name>
    <name evidence="9" type="ORF">HINF_LOCUS7325</name>
</gene>
<keyword evidence="5" id="KW-0969">Cilium</keyword>
<evidence type="ECO:0000313" key="8">
    <source>
        <dbReference type="EMBL" id="CAI9976580.1"/>
    </source>
</evidence>
<dbReference type="GO" id="GO:0031514">
    <property type="term" value="C:motile cilium"/>
    <property type="evidence" value="ECO:0007669"/>
    <property type="project" value="UniProtKB-SubCell"/>
</dbReference>
<dbReference type="PANTHER" id="PTHR46437:SF1">
    <property type="entry name" value="MORN REPEAT-CONTAINING PROTEIN 5"/>
    <property type="match status" value="1"/>
</dbReference>
<dbReference type="AlphaFoldDB" id="A0AA86S1X9"/>
<evidence type="ECO:0000256" key="5">
    <source>
        <dbReference type="ARBA" id="ARBA00023069"/>
    </source>
</evidence>
<dbReference type="Pfam" id="PF02493">
    <property type="entry name" value="MORN"/>
    <property type="match status" value="3"/>
</dbReference>
<evidence type="ECO:0000256" key="6">
    <source>
        <dbReference type="ARBA" id="ARBA00023273"/>
    </source>
</evidence>
<keyword evidence="6" id="KW-0966">Cell projection</keyword>
<evidence type="ECO:0000256" key="1">
    <source>
        <dbReference type="ARBA" id="ARBA00004230"/>
    </source>
</evidence>
<comment type="subcellular location">
    <subcellularLocation>
        <location evidence="1">Cell projection</location>
        <location evidence="1">Cilium</location>
        <location evidence="1">Flagellum</location>
    </subcellularLocation>
</comment>
<evidence type="ECO:0000256" key="4">
    <source>
        <dbReference type="ARBA" id="ARBA00022846"/>
    </source>
</evidence>
<dbReference type="EMBL" id="CATOUU010001174">
    <property type="protein sequence ID" value="CAI9976580.1"/>
    <property type="molecule type" value="Genomic_DNA"/>
</dbReference>
<organism evidence="8">
    <name type="scientific">Hexamita inflata</name>
    <dbReference type="NCBI Taxonomy" id="28002"/>
    <lineage>
        <taxon>Eukaryota</taxon>
        <taxon>Metamonada</taxon>
        <taxon>Diplomonadida</taxon>
        <taxon>Hexamitidae</taxon>
        <taxon>Hexamitinae</taxon>
        <taxon>Hexamita</taxon>
    </lineage>
</organism>
<dbReference type="EMBL" id="CAXDID020000015">
    <property type="protein sequence ID" value="CAL5982828.1"/>
    <property type="molecule type" value="Genomic_DNA"/>
</dbReference>
<keyword evidence="3" id="KW-0677">Repeat</keyword>
<evidence type="ECO:0000256" key="2">
    <source>
        <dbReference type="ARBA" id="ARBA00016322"/>
    </source>
</evidence>
<dbReference type="Gene3D" id="2.20.110.10">
    <property type="entry name" value="Histone H3 K4-specific methyltransferase SET7/9 N-terminal domain"/>
    <property type="match status" value="2"/>
</dbReference>